<dbReference type="EMBL" id="LXQA010144796">
    <property type="protein sequence ID" value="MCI25007.1"/>
    <property type="molecule type" value="Genomic_DNA"/>
</dbReference>
<protein>
    <submittedName>
        <fullName evidence="2">Uncharacterized protein</fullName>
    </submittedName>
</protein>
<dbReference type="Proteomes" id="UP000265520">
    <property type="component" value="Unassembled WGS sequence"/>
</dbReference>
<feature type="compositionally biased region" description="Basic and acidic residues" evidence="1">
    <location>
        <begin position="1"/>
        <end position="11"/>
    </location>
</feature>
<reference evidence="2 3" key="1">
    <citation type="journal article" date="2018" name="Front. Plant Sci.">
        <title>Red Clover (Trifolium pratense) and Zigzag Clover (T. medium) - A Picture of Genomic Similarities and Differences.</title>
        <authorList>
            <person name="Dluhosova J."/>
            <person name="Istvanek J."/>
            <person name="Nedelnik J."/>
            <person name="Repkova J."/>
        </authorList>
    </citation>
    <scope>NUCLEOTIDE SEQUENCE [LARGE SCALE GENOMIC DNA]</scope>
    <source>
        <strain evidence="3">cv. 10/8</strain>
        <tissue evidence="2">Leaf</tissue>
    </source>
</reference>
<feature type="region of interest" description="Disordered" evidence="1">
    <location>
        <begin position="1"/>
        <end position="95"/>
    </location>
</feature>
<feature type="compositionally biased region" description="Acidic residues" evidence="1">
    <location>
        <begin position="59"/>
        <end position="69"/>
    </location>
</feature>
<sequence>MKRGNSKEKSQEKKKRPEKKASTSKPSKAQKKLKFKQEESSESAKTDFDYAEFLKTYDPNEDDTGSEEEVTQKLPRTKESKKKSSKLPESVQDSN</sequence>
<evidence type="ECO:0000313" key="2">
    <source>
        <dbReference type="EMBL" id="MCI25007.1"/>
    </source>
</evidence>
<dbReference type="AlphaFoldDB" id="A0A392QM37"/>
<comment type="caution">
    <text evidence="2">The sequence shown here is derived from an EMBL/GenBank/DDBJ whole genome shotgun (WGS) entry which is preliminary data.</text>
</comment>
<accession>A0A392QM37</accession>
<proteinExistence type="predicted"/>
<evidence type="ECO:0000313" key="3">
    <source>
        <dbReference type="Proteomes" id="UP000265520"/>
    </source>
</evidence>
<evidence type="ECO:0000256" key="1">
    <source>
        <dbReference type="SAM" id="MobiDB-lite"/>
    </source>
</evidence>
<name>A0A392QM37_9FABA</name>
<organism evidence="2 3">
    <name type="scientific">Trifolium medium</name>
    <dbReference type="NCBI Taxonomy" id="97028"/>
    <lineage>
        <taxon>Eukaryota</taxon>
        <taxon>Viridiplantae</taxon>
        <taxon>Streptophyta</taxon>
        <taxon>Embryophyta</taxon>
        <taxon>Tracheophyta</taxon>
        <taxon>Spermatophyta</taxon>
        <taxon>Magnoliopsida</taxon>
        <taxon>eudicotyledons</taxon>
        <taxon>Gunneridae</taxon>
        <taxon>Pentapetalae</taxon>
        <taxon>rosids</taxon>
        <taxon>fabids</taxon>
        <taxon>Fabales</taxon>
        <taxon>Fabaceae</taxon>
        <taxon>Papilionoideae</taxon>
        <taxon>50 kb inversion clade</taxon>
        <taxon>NPAAA clade</taxon>
        <taxon>Hologalegina</taxon>
        <taxon>IRL clade</taxon>
        <taxon>Trifolieae</taxon>
        <taxon>Trifolium</taxon>
    </lineage>
</organism>
<feature type="compositionally biased region" description="Basic and acidic residues" evidence="1">
    <location>
        <begin position="35"/>
        <end position="48"/>
    </location>
</feature>
<keyword evidence="3" id="KW-1185">Reference proteome</keyword>